<evidence type="ECO:0000256" key="2">
    <source>
        <dbReference type="ARBA" id="ARBA00023306"/>
    </source>
</evidence>
<evidence type="ECO:0000256" key="1">
    <source>
        <dbReference type="ARBA" id="ARBA00023013"/>
    </source>
</evidence>
<dbReference type="PANTHER" id="PTHR33142">
    <property type="entry name" value="CYCLIN-DEPENDENT PROTEIN KINASE INHIBITOR SMR13"/>
    <property type="match status" value="1"/>
</dbReference>
<dbReference type="GO" id="GO:0032875">
    <property type="term" value="P:regulation of DNA endoreduplication"/>
    <property type="evidence" value="ECO:0007669"/>
    <property type="project" value="InterPro"/>
</dbReference>
<keyword evidence="5" id="KW-1185">Reference proteome</keyword>
<dbReference type="AlphaFoldDB" id="A0AAE1YM60"/>
<evidence type="ECO:0000313" key="4">
    <source>
        <dbReference type="EMBL" id="KAK4432361.1"/>
    </source>
</evidence>
<name>A0AAE1YM60_9LAMI</name>
<accession>A0AAE1YM60</accession>
<sequence length="132" mass="14528">MSSCRNPRNFLLQKKGRKRGLIELENSPENSSSCQEIAPENLDSTDASSSGNGEVSVEGTGYLRESEKQITGDDDGFTTPTSFHYKIPAITQCPPPPKKIRSARLKRRESPACRRSLNFGASGEVESIFLHV</sequence>
<dbReference type="Proteomes" id="UP001293254">
    <property type="component" value="Unassembled WGS sequence"/>
</dbReference>
<protein>
    <submittedName>
        <fullName evidence="4">Uncharacterized protein</fullName>
    </submittedName>
</protein>
<dbReference type="InterPro" id="IPR040389">
    <property type="entry name" value="SMR"/>
</dbReference>
<evidence type="ECO:0000313" key="5">
    <source>
        <dbReference type="Proteomes" id="UP001293254"/>
    </source>
</evidence>
<keyword evidence="1" id="KW-0649">Protein kinase inhibitor</keyword>
<dbReference type="GO" id="GO:0004860">
    <property type="term" value="F:protein kinase inhibitor activity"/>
    <property type="evidence" value="ECO:0007669"/>
    <property type="project" value="UniProtKB-KW"/>
</dbReference>
<feature type="region of interest" description="Disordered" evidence="3">
    <location>
        <begin position="86"/>
        <end position="107"/>
    </location>
</feature>
<reference evidence="4" key="1">
    <citation type="submission" date="2020-06" db="EMBL/GenBank/DDBJ databases">
        <authorList>
            <person name="Li T."/>
            <person name="Hu X."/>
            <person name="Zhang T."/>
            <person name="Song X."/>
            <person name="Zhang H."/>
            <person name="Dai N."/>
            <person name="Sheng W."/>
            <person name="Hou X."/>
            <person name="Wei L."/>
        </authorList>
    </citation>
    <scope>NUCLEOTIDE SEQUENCE</scope>
    <source>
        <strain evidence="4">3651</strain>
        <tissue evidence="4">Leaf</tissue>
    </source>
</reference>
<feature type="compositionally biased region" description="Basic residues" evidence="3">
    <location>
        <begin position="98"/>
        <end position="107"/>
    </location>
</feature>
<keyword evidence="2" id="KW-0131">Cell cycle</keyword>
<gene>
    <name evidence="4" type="ORF">Salat_0998200</name>
</gene>
<feature type="region of interest" description="Disordered" evidence="3">
    <location>
        <begin position="1"/>
        <end position="57"/>
    </location>
</feature>
<reference evidence="4" key="2">
    <citation type="journal article" date="2024" name="Plant">
        <title>Genomic evolution and insights into agronomic trait innovations of Sesamum species.</title>
        <authorList>
            <person name="Miao H."/>
            <person name="Wang L."/>
            <person name="Qu L."/>
            <person name="Liu H."/>
            <person name="Sun Y."/>
            <person name="Le M."/>
            <person name="Wang Q."/>
            <person name="Wei S."/>
            <person name="Zheng Y."/>
            <person name="Lin W."/>
            <person name="Duan Y."/>
            <person name="Cao H."/>
            <person name="Xiong S."/>
            <person name="Wang X."/>
            <person name="Wei L."/>
            <person name="Li C."/>
            <person name="Ma Q."/>
            <person name="Ju M."/>
            <person name="Zhao R."/>
            <person name="Li G."/>
            <person name="Mu C."/>
            <person name="Tian Q."/>
            <person name="Mei H."/>
            <person name="Zhang T."/>
            <person name="Gao T."/>
            <person name="Zhang H."/>
        </authorList>
    </citation>
    <scope>NUCLEOTIDE SEQUENCE</scope>
    <source>
        <strain evidence="4">3651</strain>
    </source>
</reference>
<organism evidence="4 5">
    <name type="scientific">Sesamum alatum</name>
    <dbReference type="NCBI Taxonomy" id="300844"/>
    <lineage>
        <taxon>Eukaryota</taxon>
        <taxon>Viridiplantae</taxon>
        <taxon>Streptophyta</taxon>
        <taxon>Embryophyta</taxon>
        <taxon>Tracheophyta</taxon>
        <taxon>Spermatophyta</taxon>
        <taxon>Magnoliopsida</taxon>
        <taxon>eudicotyledons</taxon>
        <taxon>Gunneridae</taxon>
        <taxon>Pentapetalae</taxon>
        <taxon>asterids</taxon>
        <taxon>lamiids</taxon>
        <taxon>Lamiales</taxon>
        <taxon>Pedaliaceae</taxon>
        <taxon>Sesamum</taxon>
    </lineage>
</organism>
<proteinExistence type="predicted"/>
<dbReference type="PANTHER" id="PTHR33142:SF114">
    <property type="entry name" value="CYCLIN-DEPENDENT PROTEIN KINASE INHIBITOR SMR14"/>
    <property type="match status" value="1"/>
</dbReference>
<evidence type="ECO:0000256" key="3">
    <source>
        <dbReference type="SAM" id="MobiDB-lite"/>
    </source>
</evidence>
<feature type="compositionally biased region" description="Low complexity" evidence="3">
    <location>
        <begin position="48"/>
        <end position="57"/>
    </location>
</feature>
<dbReference type="EMBL" id="JACGWO010000003">
    <property type="protein sequence ID" value="KAK4432361.1"/>
    <property type="molecule type" value="Genomic_DNA"/>
</dbReference>
<dbReference type="GO" id="GO:0005634">
    <property type="term" value="C:nucleus"/>
    <property type="evidence" value="ECO:0007669"/>
    <property type="project" value="TreeGrafter"/>
</dbReference>
<comment type="caution">
    <text evidence="4">The sequence shown here is derived from an EMBL/GenBank/DDBJ whole genome shotgun (WGS) entry which is preliminary data.</text>
</comment>